<dbReference type="Pfam" id="PF01081">
    <property type="entry name" value="Aldolase"/>
    <property type="match status" value="1"/>
</dbReference>
<evidence type="ECO:0000256" key="6">
    <source>
        <dbReference type="ARBA" id="ARBA00023239"/>
    </source>
</evidence>
<keyword evidence="6 10" id="KW-0456">Lyase</keyword>
<dbReference type="AlphaFoldDB" id="A0A9D2S2N4"/>
<comment type="similarity">
    <text evidence="3">Belongs to the KHG/KDPG aldolase family.</text>
</comment>
<dbReference type="GO" id="GO:0008675">
    <property type="term" value="F:2-dehydro-3-deoxy-phosphogluconate aldolase activity"/>
    <property type="evidence" value="ECO:0007669"/>
    <property type="project" value="UniProtKB-EC"/>
</dbReference>
<dbReference type="InterPro" id="IPR037523">
    <property type="entry name" value="VOC_core"/>
</dbReference>
<evidence type="ECO:0000256" key="4">
    <source>
        <dbReference type="ARBA" id="ARBA00011233"/>
    </source>
</evidence>
<dbReference type="NCBIfam" id="TIGR01182">
    <property type="entry name" value="eda"/>
    <property type="match status" value="1"/>
</dbReference>
<gene>
    <name evidence="10" type="primary">eda</name>
    <name evidence="10" type="ORF">H9945_01380</name>
</gene>
<comment type="caution">
    <text evidence="10">The sequence shown here is derived from an EMBL/GenBank/DDBJ whole genome shotgun (WGS) entry which is preliminary data.</text>
</comment>
<protein>
    <recommendedName>
        <fullName evidence="5">2-dehydro-3-deoxy-phosphogluconate aldolase</fullName>
        <ecNumber evidence="5">4.1.2.14</ecNumber>
    </recommendedName>
</protein>
<dbReference type="InterPro" id="IPR031337">
    <property type="entry name" value="KDPG/KHG_AS_1"/>
</dbReference>
<dbReference type="InterPro" id="IPR000887">
    <property type="entry name" value="Aldlse_KDPG_KHG"/>
</dbReference>
<name>A0A9D2S2N4_9FIRM</name>
<comment type="pathway">
    <text evidence="2">Carbohydrate acid metabolism; 2-dehydro-3-deoxy-D-gluconate degradation; D-glyceraldehyde 3-phosphate and pyruvate from 2-dehydro-3-deoxy-D-gluconate: step 2/2.</text>
</comment>
<organism evidence="10 11">
    <name type="scientific">Candidatus Gemmiger avicola</name>
    <dbReference type="NCBI Taxonomy" id="2838605"/>
    <lineage>
        <taxon>Bacteria</taxon>
        <taxon>Bacillati</taxon>
        <taxon>Bacillota</taxon>
        <taxon>Clostridia</taxon>
        <taxon>Eubacteriales</taxon>
        <taxon>Gemmiger</taxon>
    </lineage>
</organism>
<dbReference type="PANTHER" id="PTHR30246">
    <property type="entry name" value="2-KETO-3-DEOXY-6-PHOSPHOGLUCONATE ALDOLASE"/>
    <property type="match status" value="1"/>
</dbReference>
<dbReference type="NCBIfam" id="NF004325">
    <property type="entry name" value="PRK05718.1"/>
    <property type="match status" value="1"/>
</dbReference>
<evidence type="ECO:0000256" key="8">
    <source>
        <dbReference type="ARBA" id="ARBA00023277"/>
    </source>
</evidence>
<dbReference type="EMBL" id="DWYG01000014">
    <property type="protein sequence ID" value="HJB41134.1"/>
    <property type="molecule type" value="Genomic_DNA"/>
</dbReference>
<evidence type="ECO:0000259" key="9">
    <source>
        <dbReference type="PROSITE" id="PS51819"/>
    </source>
</evidence>
<dbReference type="Gene3D" id="3.20.20.70">
    <property type="entry name" value="Aldolase class I"/>
    <property type="match status" value="1"/>
</dbReference>
<keyword evidence="8" id="KW-0119">Carbohydrate metabolism</keyword>
<sequence>MNPIVERVYEIGIIPVIAFNSVDEAVPLCKALVAGGLPAAEVTFRTACAEDCIKKIHEEVPEMLLGAGTVLTIDQADRAMAAGASFIVSPGFDPNVTRHVIEKGGIMMPGTCSPGEMQQAMNLGCEAIKFFPAEANGGVAMLKNIGGALKTAKWMCTGGINAKNVNDYLAYDQIFAVGGTWMCKSDKIKAGAWDEITAMCKEAVDTMLGLELGHIGINSADEAEAAKTAETLGALLNMAVKPGNSSIFVGKKEFEIMKKPGRGTHGHIAIKTNNVDRAIYHLGLRGVKFDMDSKVVKNGKTTAIYMADEIAGFAIHLVQK</sequence>
<dbReference type="SUPFAM" id="SSF51569">
    <property type="entry name" value="Aldolase"/>
    <property type="match status" value="1"/>
</dbReference>
<evidence type="ECO:0000313" key="10">
    <source>
        <dbReference type="EMBL" id="HJB41134.1"/>
    </source>
</evidence>
<evidence type="ECO:0000256" key="5">
    <source>
        <dbReference type="ARBA" id="ARBA00013063"/>
    </source>
</evidence>
<dbReference type="Proteomes" id="UP000886803">
    <property type="component" value="Unassembled WGS sequence"/>
</dbReference>
<dbReference type="CDD" id="cd00452">
    <property type="entry name" value="KDPG_aldolase"/>
    <property type="match status" value="1"/>
</dbReference>
<evidence type="ECO:0000256" key="1">
    <source>
        <dbReference type="ARBA" id="ARBA00000654"/>
    </source>
</evidence>
<dbReference type="PANTHER" id="PTHR30246:SF1">
    <property type="entry name" value="2-DEHYDRO-3-DEOXY-6-PHOSPHOGALACTONATE ALDOLASE-RELATED"/>
    <property type="match status" value="1"/>
</dbReference>
<comment type="catalytic activity">
    <reaction evidence="1">
        <text>2-dehydro-3-deoxy-6-phospho-D-gluconate = D-glyceraldehyde 3-phosphate + pyruvate</text>
        <dbReference type="Rhea" id="RHEA:17089"/>
        <dbReference type="ChEBI" id="CHEBI:15361"/>
        <dbReference type="ChEBI" id="CHEBI:57569"/>
        <dbReference type="ChEBI" id="CHEBI:59776"/>
        <dbReference type="EC" id="4.1.2.14"/>
    </reaction>
</comment>
<dbReference type="InterPro" id="IPR013785">
    <property type="entry name" value="Aldolase_TIM"/>
</dbReference>
<accession>A0A9D2S2N4</accession>
<dbReference type="SUPFAM" id="SSF54593">
    <property type="entry name" value="Glyoxalase/Bleomycin resistance protein/Dihydroxybiphenyl dioxygenase"/>
    <property type="match status" value="1"/>
</dbReference>
<evidence type="ECO:0000256" key="3">
    <source>
        <dbReference type="ARBA" id="ARBA00006906"/>
    </source>
</evidence>
<reference evidence="10" key="2">
    <citation type="submission" date="2021-04" db="EMBL/GenBank/DDBJ databases">
        <authorList>
            <person name="Gilroy R."/>
        </authorList>
    </citation>
    <scope>NUCLEOTIDE SEQUENCE</scope>
    <source>
        <strain evidence="10">ChiBcec8-13705</strain>
    </source>
</reference>
<proteinExistence type="inferred from homology"/>
<dbReference type="EC" id="4.1.2.14" evidence="5"/>
<dbReference type="PROSITE" id="PS00159">
    <property type="entry name" value="ALDOLASE_KDPG_KHG_1"/>
    <property type="match status" value="1"/>
</dbReference>
<dbReference type="PROSITE" id="PS51819">
    <property type="entry name" value="VOC"/>
    <property type="match status" value="1"/>
</dbReference>
<dbReference type="InterPro" id="IPR031338">
    <property type="entry name" value="KDPG/KHG_AS_2"/>
</dbReference>
<evidence type="ECO:0000256" key="7">
    <source>
        <dbReference type="ARBA" id="ARBA00023270"/>
    </source>
</evidence>
<dbReference type="InterPro" id="IPR029068">
    <property type="entry name" value="Glyas_Bleomycin-R_OHBP_Dase"/>
</dbReference>
<evidence type="ECO:0000256" key="2">
    <source>
        <dbReference type="ARBA" id="ARBA00004736"/>
    </source>
</evidence>
<comment type="subunit">
    <text evidence="4">Homotrimer.</text>
</comment>
<dbReference type="PROSITE" id="PS00160">
    <property type="entry name" value="ALDOLASE_KDPG_KHG_2"/>
    <property type="match status" value="1"/>
</dbReference>
<feature type="domain" description="VOC" evidence="9">
    <location>
        <begin position="211"/>
        <end position="320"/>
    </location>
</feature>
<keyword evidence="7" id="KW-0704">Schiff base</keyword>
<reference evidence="10" key="1">
    <citation type="journal article" date="2021" name="PeerJ">
        <title>Extensive microbial diversity within the chicken gut microbiome revealed by metagenomics and culture.</title>
        <authorList>
            <person name="Gilroy R."/>
            <person name="Ravi A."/>
            <person name="Getino M."/>
            <person name="Pursley I."/>
            <person name="Horton D.L."/>
            <person name="Alikhan N.F."/>
            <person name="Baker D."/>
            <person name="Gharbi K."/>
            <person name="Hall N."/>
            <person name="Watson M."/>
            <person name="Adriaenssens E.M."/>
            <person name="Foster-Nyarko E."/>
            <person name="Jarju S."/>
            <person name="Secka A."/>
            <person name="Antonio M."/>
            <person name="Oren A."/>
            <person name="Chaudhuri R.R."/>
            <person name="La Ragione R."/>
            <person name="Hildebrand F."/>
            <person name="Pallen M.J."/>
        </authorList>
    </citation>
    <scope>NUCLEOTIDE SEQUENCE</scope>
    <source>
        <strain evidence="10">ChiBcec8-13705</strain>
    </source>
</reference>
<evidence type="ECO:0000313" key="11">
    <source>
        <dbReference type="Proteomes" id="UP000886803"/>
    </source>
</evidence>